<keyword evidence="7" id="KW-0443">Lipid metabolism</keyword>
<dbReference type="InterPro" id="IPR031641">
    <property type="entry name" value="PapA_C"/>
</dbReference>
<evidence type="ECO:0000256" key="4">
    <source>
        <dbReference type="ARBA" id="ARBA00006558"/>
    </source>
</evidence>
<evidence type="ECO:0000256" key="7">
    <source>
        <dbReference type="ARBA" id="ARBA00022516"/>
    </source>
</evidence>
<evidence type="ECO:0000259" key="14">
    <source>
        <dbReference type="Pfam" id="PF16911"/>
    </source>
</evidence>
<keyword evidence="9" id="KW-0012">Acyltransferase</keyword>
<evidence type="ECO:0000256" key="11">
    <source>
        <dbReference type="ARBA" id="ARBA00032317"/>
    </source>
</evidence>
<dbReference type="Gene3D" id="3.30.559.10">
    <property type="entry name" value="Chloramphenicol acetyltransferase-like domain"/>
    <property type="match status" value="1"/>
</dbReference>
<evidence type="ECO:0000256" key="9">
    <source>
        <dbReference type="ARBA" id="ARBA00023315"/>
    </source>
</evidence>
<evidence type="ECO:0000256" key="5">
    <source>
        <dbReference type="ARBA" id="ARBA00012866"/>
    </source>
</evidence>
<dbReference type="Gene3D" id="3.30.559.30">
    <property type="entry name" value="Nonribosomal peptide synthetase, condensation domain"/>
    <property type="match status" value="1"/>
</dbReference>
<dbReference type="SUPFAM" id="SSF52777">
    <property type="entry name" value="CoA-dependent acyltransferases"/>
    <property type="match status" value="2"/>
</dbReference>
<evidence type="ECO:0000256" key="2">
    <source>
        <dbReference type="ARBA" id="ARBA00000625"/>
    </source>
</evidence>
<dbReference type="Pfam" id="PF16911">
    <property type="entry name" value="PapA_C"/>
    <property type="match status" value="1"/>
</dbReference>
<evidence type="ECO:0000256" key="6">
    <source>
        <dbReference type="ARBA" id="ARBA00013449"/>
    </source>
</evidence>
<evidence type="ECO:0000256" key="10">
    <source>
        <dbReference type="ARBA" id="ARBA00030465"/>
    </source>
</evidence>
<evidence type="ECO:0000256" key="12">
    <source>
        <dbReference type="ARBA" id="ARBA00033407"/>
    </source>
</evidence>
<keyword evidence="16" id="KW-1185">Reference proteome</keyword>
<gene>
    <name evidence="15" type="ORF">ACFYTH_28690</name>
</gene>
<comment type="catalytic activity">
    <reaction evidence="2">
        <text>2 a mycocerosyl-[mycocerosic acid synthase] + a phenolphthiocerol = a dimycocerosyl phenolphthiocerol + 2 holo-[mycocerosic acid synthase].</text>
        <dbReference type="EC" id="2.3.1.282"/>
    </reaction>
</comment>
<reference evidence="15 16" key="1">
    <citation type="submission" date="2024-10" db="EMBL/GenBank/DDBJ databases">
        <title>The Natural Products Discovery Center: Release of the First 8490 Sequenced Strains for Exploring Actinobacteria Biosynthetic Diversity.</title>
        <authorList>
            <person name="Kalkreuter E."/>
            <person name="Kautsar S.A."/>
            <person name="Yang D."/>
            <person name="Bader C.D."/>
            <person name="Teijaro C.N."/>
            <person name="Fluegel L."/>
            <person name="Davis C.M."/>
            <person name="Simpson J.R."/>
            <person name="Lauterbach L."/>
            <person name="Steele A.D."/>
            <person name="Gui C."/>
            <person name="Meng S."/>
            <person name="Li G."/>
            <person name="Viehrig K."/>
            <person name="Ye F."/>
            <person name="Su P."/>
            <person name="Kiefer A.F."/>
            <person name="Nichols A."/>
            <person name="Cepeda A.J."/>
            <person name="Yan W."/>
            <person name="Fan B."/>
            <person name="Jiang Y."/>
            <person name="Adhikari A."/>
            <person name="Zheng C.-J."/>
            <person name="Schuster L."/>
            <person name="Cowan T.M."/>
            <person name="Smanski M.J."/>
            <person name="Chevrette M.G."/>
            <person name="De Carvalho L.P.S."/>
            <person name="Shen B."/>
        </authorList>
    </citation>
    <scope>NUCLEOTIDE SEQUENCE [LARGE SCALE GENOMIC DNA]</scope>
    <source>
        <strain evidence="15 16">NPDC004550</strain>
    </source>
</reference>
<dbReference type="RefSeq" id="WP_387254546.1">
    <property type="nucleotide sequence ID" value="NZ_JBIALX010000015.1"/>
</dbReference>
<keyword evidence="7" id="KW-0444">Lipid biosynthesis</keyword>
<feature type="region of interest" description="Disordered" evidence="13">
    <location>
        <begin position="420"/>
        <end position="503"/>
    </location>
</feature>
<evidence type="ECO:0000256" key="13">
    <source>
        <dbReference type="SAM" id="MobiDB-lite"/>
    </source>
</evidence>
<accession>A0ABW6NQI4</accession>
<dbReference type="EC" id="2.3.1.282" evidence="5"/>
<organism evidence="15 16">
    <name type="scientific">Nocardia africana</name>
    <dbReference type="NCBI Taxonomy" id="134964"/>
    <lineage>
        <taxon>Bacteria</taxon>
        <taxon>Bacillati</taxon>
        <taxon>Actinomycetota</taxon>
        <taxon>Actinomycetes</taxon>
        <taxon>Mycobacteriales</taxon>
        <taxon>Nocardiaceae</taxon>
        <taxon>Nocardia</taxon>
    </lineage>
</organism>
<comment type="caution">
    <text evidence="15">The sequence shown here is derived from an EMBL/GenBank/DDBJ whole genome shotgun (WGS) entry which is preliminary data.</text>
</comment>
<proteinExistence type="inferred from homology"/>
<evidence type="ECO:0000313" key="16">
    <source>
        <dbReference type="Proteomes" id="UP001601521"/>
    </source>
</evidence>
<dbReference type="Proteomes" id="UP001601521">
    <property type="component" value="Unassembled WGS sequence"/>
</dbReference>
<dbReference type="EMBL" id="JBIALX010000015">
    <property type="protein sequence ID" value="MFF0457358.1"/>
    <property type="molecule type" value="Genomic_DNA"/>
</dbReference>
<evidence type="ECO:0000256" key="8">
    <source>
        <dbReference type="ARBA" id="ARBA00022679"/>
    </source>
</evidence>
<dbReference type="InterPro" id="IPR023213">
    <property type="entry name" value="CAT-like_dom_sf"/>
</dbReference>
<comment type="catalytic activity">
    <reaction evidence="1">
        <text>2 a mycocerosyl-[mycocerosic acid synthase] + a phthiocerol = a dimycocerosyl phthiocerol + 2 holo-[mycocerosic acid synthase].</text>
        <dbReference type="EC" id="2.3.1.282"/>
    </reaction>
</comment>
<comment type="similarity">
    <text evidence="4">Belongs to the acyltransferase PapA5 family.</text>
</comment>
<name>A0ABW6NQI4_9NOCA</name>
<feature type="domain" description="Phthiocerol/phthiodiolone dimycocerosyl transferase C-terminal" evidence="14">
    <location>
        <begin position="210"/>
        <end position="367"/>
    </location>
</feature>
<feature type="compositionally biased region" description="Polar residues" evidence="13">
    <location>
        <begin position="457"/>
        <end position="470"/>
    </location>
</feature>
<evidence type="ECO:0000256" key="1">
    <source>
        <dbReference type="ARBA" id="ARBA00000026"/>
    </source>
</evidence>
<sequence>MVTQRPISPFESGYFQEHATFGSVPVGGMALFIGSTVEGEFDTELLRTVLAELAAEHPLLSCRRIDDAGVPVLRHVEGYRPAVTESPGGDIEYVDFVNQPQPWDDGLIFARVFREDDRTRIVLVVHHGITDGRSSFALLDEMWRRYTAHRRGAPMPVRANRELPQAVDERLAAVVSEAEVGELLAAMRTIIGEPPARLPRDGTAGSGRGLFVAERIELDAKATAAFAAAGRAAGIGVNALLSGCALAAVRAELGGVGAVPMVCGYAADMRAALDPWLPDETVLNCASGWGTLLAVAESADPFDLGRVVHADVRAALERRDPARLALAGRYIRDEATARMLGEQPSIALSNIGRVPDHIVPDGLRLVRDSLLAMGPGMPPKLTAFTLGDRLTVQVEYDTNDHSRAQMGRVRRNLAELLHRTAGRSGTSSADRAGAVSADHTAASPADHTAASPADHTAASSAGRTAVSSADRQAVSPADRGAVSSGDGTAPPSGDDAERADAGVAAKFTWWRRR</sequence>
<keyword evidence="8" id="KW-0808">Transferase</keyword>
<protein>
    <recommendedName>
        <fullName evidence="6">Phthiocerol/phthiodiolone dimycocerosyl transferase</fullName>
        <ecNumber evidence="5">2.3.1.282</ecNumber>
    </recommendedName>
    <alternativeName>
        <fullName evidence="12">Acyltransferase PapA5</fullName>
    </alternativeName>
    <alternativeName>
        <fullName evidence="10">Phthiocerol/phthiodiolone O-acyltransferase</fullName>
    </alternativeName>
    <alternativeName>
        <fullName evidence="11">Polyketide synthase-associated protein A5</fullName>
    </alternativeName>
</protein>
<comment type="catalytic activity">
    <reaction evidence="3">
        <text>2 a mycocerosyl-[mycocerosic acid synthase] + a phthiodiolone = a dimycocerosyl phthiodiolone + 2 holo-[mycocerosic acid synthase].</text>
        <dbReference type="EC" id="2.3.1.282"/>
    </reaction>
</comment>
<evidence type="ECO:0000256" key="3">
    <source>
        <dbReference type="ARBA" id="ARBA00001907"/>
    </source>
</evidence>
<evidence type="ECO:0000313" key="15">
    <source>
        <dbReference type="EMBL" id="MFF0457358.1"/>
    </source>
</evidence>